<keyword evidence="7" id="KW-0732">Signal</keyword>
<evidence type="ECO:0000313" key="10">
    <source>
        <dbReference type="Proteomes" id="UP001154114"/>
    </source>
</evidence>
<comment type="similarity">
    <text evidence="2">Belongs to the peptidase S1 family.</text>
</comment>
<evidence type="ECO:0000256" key="5">
    <source>
        <dbReference type="ARBA" id="ARBA00022825"/>
    </source>
</evidence>
<dbReference type="SUPFAM" id="SSF50494">
    <property type="entry name" value="Trypsin-like serine proteases"/>
    <property type="match status" value="1"/>
</dbReference>
<keyword evidence="10" id="KW-1185">Reference proteome</keyword>
<dbReference type="GO" id="GO:0006508">
    <property type="term" value="P:proteolysis"/>
    <property type="evidence" value="ECO:0007669"/>
    <property type="project" value="UniProtKB-KW"/>
</dbReference>
<feature type="domain" description="Peptidase S1" evidence="8">
    <location>
        <begin position="23"/>
        <end position="251"/>
    </location>
</feature>
<gene>
    <name evidence="9" type="ORF">CINC_LOCUS5868</name>
</gene>
<evidence type="ECO:0000259" key="8">
    <source>
        <dbReference type="SMART" id="SM00020"/>
    </source>
</evidence>
<dbReference type="GO" id="GO:0005576">
    <property type="term" value="C:extracellular region"/>
    <property type="evidence" value="ECO:0007669"/>
    <property type="project" value="UniProtKB-SubCell"/>
</dbReference>
<dbReference type="Gene3D" id="2.40.10.10">
    <property type="entry name" value="Trypsin-like serine proteases"/>
    <property type="match status" value="1"/>
</dbReference>
<dbReference type="GO" id="GO:0004252">
    <property type="term" value="F:serine-type endopeptidase activity"/>
    <property type="evidence" value="ECO:0007669"/>
    <property type="project" value="InterPro"/>
</dbReference>
<dbReference type="PANTHER" id="PTHR24276:SF91">
    <property type="entry name" value="AT26814P-RELATED"/>
    <property type="match status" value="1"/>
</dbReference>
<dbReference type="PANTHER" id="PTHR24276">
    <property type="entry name" value="POLYSERASE-RELATED"/>
    <property type="match status" value="1"/>
</dbReference>
<dbReference type="InterPro" id="IPR018114">
    <property type="entry name" value="TRYPSIN_HIS"/>
</dbReference>
<dbReference type="Pfam" id="PF00089">
    <property type="entry name" value="Trypsin"/>
    <property type="match status" value="1"/>
</dbReference>
<evidence type="ECO:0000256" key="1">
    <source>
        <dbReference type="ARBA" id="ARBA00004239"/>
    </source>
</evidence>
<keyword evidence="4" id="KW-0378">Hydrolase</keyword>
<proteinExistence type="inferred from homology"/>
<protein>
    <recommendedName>
        <fullName evidence="8">Peptidase S1 domain-containing protein</fullName>
    </recommendedName>
</protein>
<evidence type="ECO:0000256" key="3">
    <source>
        <dbReference type="ARBA" id="ARBA00022670"/>
    </source>
</evidence>
<keyword evidence="3" id="KW-0645">Protease</keyword>
<dbReference type="Proteomes" id="UP001154114">
    <property type="component" value="Chromosome 2"/>
</dbReference>
<dbReference type="PROSITE" id="PS00134">
    <property type="entry name" value="TRYPSIN_HIS"/>
    <property type="match status" value="1"/>
</dbReference>
<dbReference type="PROSITE" id="PS00135">
    <property type="entry name" value="TRYPSIN_SER"/>
    <property type="match status" value="1"/>
</dbReference>
<evidence type="ECO:0000256" key="2">
    <source>
        <dbReference type="ARBA" id="ARBA00007664"/>
    </source>
</evidence>
<dbReference type="OrthoDB" id="10059102at2759"/>
<keyword evidence="5" id="KW-0720">Serine protease</keyword>
<evidence type="ECO:0000256" key="6">
    <source>
        <dbReference type="ARBA" id="ARBA00023157"/>
    </source>
</evidence>
<dbReference type="InterPro" id="IPR001254">
    <property type="entry name" value="Trypsin_dom"/>
</dbReference>
<dbReference type="InterPro" id="IPR001314">
    <property type="entry name" value="Peptidase_S1A"/>
</dbReference>
<evidence type="ECO:0000256" key="4">
    <source>
        <dbReference type="ARBA" id="ARBA00022801"/>
    </source>
</evidence>
<evidence type="ECO:0000313" key="9">
    <source>
        <dbReference type="EMBL" id="CAH0592708.1"/>
    </source>
</evidence>
<dbReference type="InterPro" id="IPR033116">
    <property type="entry name" value="TRYPSIN_SER"/>
</dbReference>
<dbReference type="CDD" id="cd00190">
    <property type="entry name" value="Tryp_SPc"/>
    <property type="match status" value="1"/>
</dbReference>
<dbReference type="EMBL" id="LR824005">
    <property type="protein sequence ID" value="CAH0592708.1"/>
    <property type="molecule type" value="Genomic_DNA"/>
</dbReference>
<feature type="chain" id="PRO_5040307942" description="Peptidase S1 domain-containing protein" evidence="7">
    <location>
        <begin position="17"/>
        <end position="255"/>
    </location>
</feature>
<dbReference type="InterPro" id="IPR009003">
    <property type="entry name" value="Peptidase_S1_PA"/>
</dbReference>
<keyword evidence="6" id="KW-1015">Disulfide bond</keyword>
<dbReference type="SMART" id="SM00020">
    <property type="entry name" value="Tryp_SPc"/>
    <property type="match status" value="1"/>
</dbReference>
<dbReference type="InterPro" id="IPR043504">
    <property type="entry name" value="Peptidase_S1_PA_chymotrypsin"/>
</dbReference>
<reference evidence="9" key="1">
    <citation type="submission" date="2021-12" db="EMBL/GenBank/DDBJ databases">
        <authorList>
            <person name="King R."/>
        </authorList>
    </citation>
    <scope>NUCLEOTIDE SEQUENCE</scope>
</reference>
<dbReference type="AlphaFoldDB" id="A0A9P0BSN1"/>
<feature type="signal peptide" evidence="7">
    <location>
        <begin position="1"/>
        <end position="16"/>
    </location>
</feature>
<comment type="subcellular location">
    <subcellularLocation>
        <location evidence="1">Secreted</location>
        <location evidence="1">Extracellular space</location>
    </subcellularLocation>
</comment>
<name>A0A9P0BSN1_CHRIL</name>
<dbReference type="InterPro" id="IPR050430">
    <property type="entry name" value="Peptidase_S1"/>
</dbReference>
<organism evidence="9 10">
    <name type="scientific">Chrysodeixis includens</name>
    <name type="common">Soybean looper</name>
    <name type="synonym">Pseudoplusia includens</name>
    <dbReference type="NCBI Taxonomy" id="689277"/>
    <lineage>
        <taxon>Eukaryota</taxon>
        <taxon>Metazoa</taxon>
        <taxon>Ecdysozoa</taxon>
        <taxon>Arthropoda</taxon>
        <taxon>Hexapoda</taxon>
        <taxon>Insecta</taxon>
        <taxon>Pterygota</taxon>
        <taxon>Neoptera</taxon>
        <taxon>Endopterygota</taxon>
        <taxon>Lepidoptera</taxon>
        <taxon>Glossata</taxon>
        <taxon>Ditrysia</taxon>
        <taxon>Noctuoidea</taxon>
        <taxon>Noctuidae</taxon>
        <taxon>Plusiinae</taxon>
        <taxon>Chrysodeixis</taxon>
    </lineage>
</organism>
<dbReference type="FunFam" id="2.40.10.10:FF:000036">
    <property type="entry name" value="Trypsin beta"/>
    <property type="match status" value="1"/>
</dbReference>
<dbReference type="PRINTS" id="PR00722">
    <property type="entry name" value="CHYMOTRYPSIN"/>
</dbReference>
<evidence type="ECO:0000256" key="7">
    <source>
        <dbReference type="SAM" id="SignalP"/>
    </source>
</evidence>
<sequence length="255" mass="27421">MQVIALVVLLAAAVSAAPSNPQRILGGTITSIETYPDMAALLFTWNWSHYNQNCGSVILNSRSVLTAAHCPVDDPPTRWRFRVGSTWGNNGGIIHHVQTIFVHPDFNRITLNSDIAVMRTGTTIVFTNSVAQTSIAGTTYNLADNQNVMAVGWGALAQGGAMSAQLRHVQLRSVNQQDCIQRFSDRNSVINDNNLCTAILDQGGLGQCSGDSGGPVYHNGVVVGLTSFVVTCGNNFYPSVNTRVSRFTPWVLSVA</sequence>
<accession>A0A9P0BSN1</accession>